<dbReference type="EMBL" id="VSRR010002061">
    <property type="protein sequence ID" value="MPC29376.1"/>
    <property type="molecule type" value="Genomic_DNA"/>
</dbReference>
<evidence type="ECO:0000313" key="3">
    <source>
        <dbReference type="Proteomes" id="UP000324222"/>
    </source>
</evidence>
<evidence type="ECO:0000313" key="2">
    <source>
        <dbReference type="EMBL" id="MPC29376.1"/>
    </source>
</evidence>
<gene>
    <name evidence="2" type="ORF">E2C01_022604</name>
</gene>
<comment type="caution">
    <text evidence="2">The sequence shown here is derived from an EMBL/GenBank/DDBJ whole genome shotgun (WGS) entry which is preliminary data.</text>
</comment>
<reference evidence="2 3" key="1">
    <citation type="submission" date="2019-05" db="EMBL/GenBank/DDBJ databases">
        <title>Another draft genome of Portunus trituberculatus and its Hox gene families provides insights of decapod evolution.</title>
        <authorList>
            <person name="Jeong J.-H."/>
            <person name="Song I."/>
            <person name="Kim S."/>
            <person name="Choi T."/>
            <person name="Kim D."/>
            <person name="Ryu S."/>
            <person name="Kim W."/>
        </authorList>
    </citation>
    <scope>NUCLEOTIDE SEQUENCE [LARGE SCALE GENOMIC DNA]</scope>
    <source>
        <tissue evidence="2">Muscle</tissue>
    </source>
</reference>
<feature type="compositionally biased region" description="Polar residues" evidence="1">
    <location>
        <begin position="9"/>
        <end position="20"/>
    </location>
</feature>
<name>A0A5B7E827_PORTR</name>
<organism evidence="2 3">
    <name type="scientific">Portunus trituberculatus</name>
    <name type="common">Swimming crab</name>
    <name type="synonym">Neptunus trituberculatus</name>
    <dbReference type="NCBI Taxonomy" id="210409"/>
    <lineage>
        <taxon>Eukaryota</taxon>
        <taxon>Metazoa</taxon>
        <taxon>Ecdysozoa</taxon>
        <taxon>Arthropoda</taxon>
        <taxon>Crustacea</taxon>
        <taxon>Multicrustacea</taxon>
        <taxon>Malacostraca</taxon>
        <taxon>Eumalacostraca</taxon>
        <taxon>Eucarida</taxon>
        <taxon>Decapoda</taxon>
        <taxon>Pleocyemata</taxon>
        <taxon>Brachyura</taxon>
        <taxon>Eubrachyura</taxon>
        <taxon>Portunoidea</taxon>
        <taxon>Portunidae</taxon>
        <taxon>Portuninae</taxon>
        <taxon>Portunus</taxon>
    </lineage>
</organism>
<feature type="region of interest" description="Disordered" evidence="1">
    <location>
        <begin position="1"/>
        <end position="107"/>
    </location>
</feature>
<sequence length="144" mass="15807">MPRVRRVAHSQTLPNIQSPQRGRRMHELTDNDSISSSDSSLAMGASVRDRKSPQESGSEPLESSRRGAQGSRAEPCRGERHLRRHRACGSTTAAMTHGKATPGAEWDQDCCIGYGILYDNTGLDGKQEGERTLNECVTWGSCHK</sequence>
<evidence type="ECO:0000256" key="1">
    <source>
        <dbReference type="SAM" id="MobiDB-lite"/>
    </source>
</evidence>
<protein>
    <submittedName>
        <fullName evidence="2">Uncharacterized protein</fullName>
    </submittedName>
</protein>
<feature type="compositionally biased region" description="Low complexity" evidence="1">
    <location>
        <begin position="31"/>
        <end position="40"/>
    </location>
</feature>
<proteinExistence type="predicted"/>
<keyword evidence="3" id="KW-1185">Reference proteome</keyword>
<dbReference type="Proteomes" id="UP000324222">
    <property type="component" value="Unassembled WGS sequence"/>
</dbReference>
<dbReference type="AlphaFoldDB" id="A0A5B7E827"/>
<accession>A0A5B7E827</accession>